<reference evidence="1 2" key="1">
    <citation type="submission" date="2017-03" db="EMBL/GenBank/DDBJ databases">
        <title>Genome sequence of Methanobrevibacter thaueri.</title>
        <authorList>
            <person name="Poehlein A."/>
            <person name="Seedorf H."/>
            <person name="Daniel R."/>
        </authorList>
    </citation>
    <scope>NUCLEOTIDE SEQUENCE [LARGE SCALE GENOMIC DNA]</scope>
    <source>
        <strain evidence="1 2">DSM 11995</strain>
    </source>
</reference>
<sequence length="124" mass="14547">MKIKTNHILIVVLVIFVIGMTMGAATAKTVTFKSKDKWQTKKTGKYKIKTRTWKIKSYSMGTYYDVDIQVLKNGKQLSSSKYLTKYKYKSNGKWHWTKWRHGGVDHGYHRYSTNHKVSQVKVRV</sequence>
<gene>
    <name evidence="1" type="ORF">MBBTH_18800</name>
</gene>
<dbReference type="Proteomes" id="UP000251717">
    <property type="component" value="Unassembled WGS sequence"/>
</dbReference>
<name>A0A315XKG0_9EURY</name>
<dbReference type="EMBL" id="MZGS01000028">
    <property type="protein sequence ID" value="PWB85281.1"/>
    <property type="molecule type" value="Genomic_DNA"/>
</dbReference>
<organism evidence="1 2">
    <name type="scientific">Methanobrevibacter thaueri</name>
    <dbReference type="NCBI Taxonomy" id="190975"/>
    <lineage>
        <taxon>Archaea</taxon>
        <taxon>Methanobacteriati</taxon>
        <taxon>Methanobacteriota</taxon>
        <taxon>Methanomada group</taxon>
        <taxon>Methanobacteria</taxon>
        <taxon>Methanobacteriales</taxon>
        <taxon>Methanobacteriaceae</taxon>
        <taxon>Methanobrevibacter</taxon>
    </lineage>
</organism>
<keyword evidence="2" id="KW-1185">Reference proteome</keyword>
<dbReference type="AlphaFoldDB" id="A0A315XKG0"/>
<comment type="caution">
    <text evidence="1">The sequence shown here is derived from an EMBL/GenBank/DDBJ whole genome shotgun (WGS) entry which is preliminary data.</text>
</comment>
<protein>
    <submittedName>
        <fullName evidence="1">Uncharacterized protein</fullName>
    </submittedName>
</protein>
<accession>A0A315XKG0</accession>
<evidence type="ECO:0000313" key="2">
    <source>
        <dbReference type="Proteomes" id="UP000251717"/>
    </source>
</evidence>
<dbReference type="RefSeq" id="WP_116592770.1">
    <property type="nucleotide sequence ID" value="NZ_MZGS01000028.1"/>
</dbReference>
<evidence type="ECO:0000313" key="1">
    <source>
        <dbReference type="EMBL" id="PWB85281.1"/>
    </source>
</evidence>
<proteinExistence type="predicted"/>